<sequence>MPARLTSAIQTSMPLIHRLTETGRVDITVMDEQGHYDRISISVR</sequence>
<evidence type="ECO:0000313" key="1">
    <source>
        <dbReference type="EMBL" id="BCO27567.1"/>
    </source>
</evidence>
<keyword evidence="2" id="KW-1185">Reference proteome</keyword>
<dbReference type="EMBL" id="AP024238">
    <property type="protein sequence ID" value="BCO27567.1"/>
    <property type="molecule type" value="Genomic_DNA"/>
</dbReference>
<gene>
    <name evidence="1" type="ORF">MIZ03_2455</name>
</gene>
<dbReference type="Proteomes" id="UP000824366">
    <property type="component" value="Chromosome"/>
</dbReference>
<evidence type="ECO:0000313" key="2">
    <source>
        <dbReference type="Proteomes" id="UP000824366"/>
    </source>
</evidence>
<protein>
    <submittedName>
        <fullName evidence="1">Uncharacterized protein</fullName>
    </submittedName>
</protein>
<organism evidence="1 2">
    <name type="scientific">Rhodoferax lithotrophicus</name>
    <dbReference type="NCBI Taxonomy" id="2798804"/>
    <lineage>
        <taxon>Bacteria</taxon>
        <taxon>Pseudomonadati</taxon>
        <taxon>Pseudomonadota</taxon>
        <taxon>Betaproteobacteria</taxon>
        <taxon>Burkholderiales</taxon>
        <taxon>Comamonadaceae</taxon>
        <taxon>Rhodoferax</taxon>
    </lineage>
</organism>
<accession>A0ABM7MN13</accession>
<name>A0ABM7MN13_9BURK</name>
<proteinExistence type="predicted"/>
<reference evidence="1 2" key="1">
    <citation type="journal article" date="2021" name="Microbiol. Spectr.">
        <title>A Single Bacterium Capable of Oxidation and Reduction of Iron at Circumneutral pH.</title>
        <authorList>
            <person name="Kato S."/>
            <person name="Ohkuma M."/>
        </authorList>
    </citation>
    <scope>NUCLEOTIDE SEQUENCE [LARGE SCALE GENOMIC DNA]</scope>
    <source>
        <strain evidence="1 2">MIZ03</strain>
    </source>
</reference>